<evidence type="ECO:0000313" key="2">
    <source>
        <dbReference type="Proteomes" id="UP000789525"/>
    </source>
</evidence>
<name>A0ACA9MZQ9_9GLOM</name>
<sequence length="153" mass="17021">METSKRRSLAQITALEDVVKRLRAGEMVSETEMQKMRKRVGLLNSHYGIHDDKDSLFGDDATSSTSQKATAWKEVIMGKAGATNVTEEQELSEWNKEEPQGKVLTLFPQRQNVKLAPSVSTDTATRPAAAVQPVERSSQPQSTTSNPRKPIFY</sequence>
<dbReference type="Proteomes" id="UP000789525">
    <property type="component" value="Unassembled WGS sequence"/>
</dbReference>
<evidence type="ECO:0000313" key="1">
    <source>
        <dbReference type="EMBL" id="CAG8624691.1"/>
    </source>
</evidence>
<protein>
    <submittedName>
        <fullName evidence="1">13296_t:CDS:1</fullName>
    </submittedName>
</protein>
<organism evidence="1 2">
    <name type="scientific">Acaulospora colombiana</name>
    <dbReference type="NCBI Taxonomy" id="27376"/>
    <lineage>
        <taxon>Eukaryota</taxon>
        <taxon>Fungi</taxon>
        <taxon>Fungi incertae sedis</taxon>
        <taxon>Mucoromycota</taxon>
        <taxon>Glomeromycotina</taxon>
        <taxon>Glomeromycetes</taxon>
        <taxon>Diversisporales</taxon>
        <taxon>Acaulosporaceae</taxon>
        <taxon>Acaulospora</taxon>
    </lineage>
</organism>
<proteinExistence type="predicted"/>
<gene>
    <name evidence="1" type="ORF">ACOLOM_LOCUS7453</name>
</gene>
<dbReference type="EMBL" id="CAJVPT010017197">
    <property type="protein sequence ID" value="CAG8624691.1"/>
    <property type="molecule type" value="Genomic_DNA"/>
</dbReference>
<accession>A0ACA9MZQ9</accession>
<keyword evidence="2" id="KW-1185">Reference proteome</keyword>
<reference evidence="1" key="1">
    <citation type="submission" date="2021-06" db="EMBL/GenBank/DDBJ databases">
        <authorList>
            <person name="Kallberg Y."/>
            <person name="Tangrot J."/>
            <person name="Rosling A."/>
        </authorList>
    </citation>
    <scope>NUCLEOTIDE SEQUENCE</scope>
    <source>
        <strain evidence="1">CL356</strain>
    </source>
</reference>
<comment type="caution">
    <text evidence="1">The sequence shown here is derived from an EMBL/GenBank/DDBJ whole genome shotgun (WGS) entry which is preliminary data.</text>
</comment>